<dbReference type="PROSITE" id="PS50109">
    <property type="entry name" value="HIS_KIN"/>
    <property type="match status" value="1"/>
</dbReference>
<evidence type="ECO:0000256" key="1">
    <source>
        <dbReference type="ARBA" id="ARBA00000085"/>
    </source>
</evidence>
<dbReference type="Gene3D" id="3.30.565.10">
    <property type="entry name" value="Histidine kinase-like ATPase, C-terminal domain"/>
    <property type="match status" value="1"/>
</dbReference>
<evidence type="ECO:0000256" key="12">
    <source>
        <dbReference type="ARBA" id="ARBA00022989"/>
    </source>
</evidence>
<dbReference type="Gene3D" id="1.10.8.500">
    <property type="entry name" value="HAMP domain in histidine kinase"/>
    <property type="match status" value="1"/>
</dbReference>
<keyword evidence="8 15" id="KW-0812">Transmembrane</keyword>
<evidence type="ECO:0000256" key="10">
    <source>
        <dbReference type="ARBA" id="ARBA00022777"/>
    </source>
</evidence>
<keyword evidence="12 15" id="KW-1133">Transmembrane helix</keyword>
<keyword evidence="14 15" id="KW-0472">Membrane</keyword>
<name>F4QGG9_9CAUL</name>
<organism evidence="18 19">
    <name type="scientific">Asticcacaulis biprosthecium C19</name>
    <dbReference type="NCBI Taxonomy" id="715226"/>
    <lineage>
        <taxon>Bacteria</taxon>
        <taxon>Pseudomonadati</taxon>
        <taxon>Pseudomonadota</taxon>
        <taxon>Alphaproteobacteria</taxon>
        <taxon>Caulobacterales</taxon>
        <taxon>Caulobacteraceae</taxon>
        <taxon>Asticcacaulis</taxon>
    </lineage>
</organism>
<evidence type="ECO:0000259" key="16">
    <source>
        <dbReference type="PROSITE" id="PS50109"/>
    </source>
</evidence>
<dbReference type="PANTHER" id="PTHR44936:SF5">
    <property type="entry name" value="SENSOR HISTIDINE KINASE ENVZ"/>
    <property type="match status" value="1"/>
</dbReference>
<evidence type="ECO:0000256" key="14">
    <source>
        <dbReference type="ARBA" id="ARBA00023136"/>
    </source>
</evidence>
<dbReference type="Pfam" id="PF00672">
    <property type="entry name" value="HAMP"/>
    <property type="match status" value="1"/>
</dbReference>
<proteinExistence type="predicted"/>
<dbReference type="SMART" id="SM00387">
    <property type="entry name" value="HATPase_c"/>
    <property type="match status" value="1"/>
</dbReference>
<dbReference type="GO" id="GO:0000155">
    <property type="term" value="F:phosphorelay sensor kinase activity"/>
    <property type="evidence" value="ECO:0007669"/>
    <property type="project" value="InterPro"/>
</dbReference>
<evidence type="ECO:0000256" key="3">
    <source>
        <dbReference type="ARBA" id="ARBA00012438"/>
    </source>
</evidence>
<dbReference type="Pfam" id="PF02518">
    <property type="entry name" value="HATPase_c"/>
    <property type="match status" value="1"/>
</dbReference>
<dbReference type="SUPFAM" id="SSF158472">
    <property type="entry name" value="HAMP domain-like"/>
    <property type="match status" value="1"/>
</dbReference>
<evidence type="ECO:0000256" key="13">
    <source>
        <dbReference type="ARBA" id="ARBA00023012"/>
    </source>
</evidence>
<keyword evidence="19" id="KW-1185">Reference proteome</keyword>
<dbReference type="InterPro" id="IPR003660">
    <property type="entry name" value="HAMP_dom"/>
</dbReference>
<evidence type="ECO:0000256" key="15">
    <source>
        <dbReference type="SAM" id="Phobius"/>
    </source>
</evidence>
<evidence type="ECO:0000256" key="9">
    <source>
        <dbReference type="ARBA" id="ARBA00022741"/>
    </source>
</evidence>
<dbReference type="Pfam" id="PF00512">
    <property type="entry name" value="HisKA"/>
    <property type="match status" value="1"/>
</dbReference>
<reference evidence="19" key="1">
    <citation type="submission" date="2011-03" db="EMBL/GenBank/DDBJ databases">
        <title>Draft genome sequence of Brevundimonas diminuta.</title>
        <authorList>
            <person name="Brown P.J.B."/>
            <person name="Buechlein A."/>
            <person name="Hemmerich C."/>
            <person name="Brun Y.V."/>
        </authorList>
    </citation>
    <scope>NUCLEOTIDE SEQUENCE [LARGE SCALE GENOMIC DNA]</scope>
    <source>
        <strain evidence="19">C19</strain>
    </source>
</reference>
<keyword evidence="11" id="KW-0067">ATP-binding</keyword>
<evidence type="ECO:0000256" key="2">
    <source>
        <dbReference type="ARBA" id="ARBA00004429"/>
    </source>
</evidence>
<dbReference type="PROSITE" id="PS50885">
    <property type="entry name" value="HAMP"/>
    <property type="match status" value="1"/>
</dbReference>
<evidence type="ECO:0000256" key="11">
    <source>
        <dbReference type="ARBA" id="ARBA00022840"/>
    </source>
</evidence>
<evidence type="ECO:0000256" key="5">
    <source>
        <dbReference type="ARBA" id="ARBA00022519"/>
    </source>
</evidence>
<gene>
    <name evidence="18" type="ORF">ABI_20910</name>
</gene>
<dbReference type="InterPro" id="IPR003594">
    <property type="entry name" value="HATPase_dom"/>
</dbReference>
<feature type="domain" description="HAMP" evidence="17">
    <location>
        <begin position="42"/>
        <end position="94"/>
    </location>
</feature>
<keyword evidence="6" id="KW-0597">Phosphoprotein</keyword>
<dbReference type="EC" id="2.7.13.3" evidence="3"/>
<dbReference type="InterPro" id="IPR036097">
    <property type="entry name" value="HisK_dim/P_sf"/>
</dbReference>
<feature type="transmembrane region" description="Helical" evidence="15">
    <location>
        <begin position="20"/>
        <end position="40"/>
    </location>
</feature>
<dbReference type="GO" id="GO:0005886">
    <property type="term" value="C:plasma membrane"/>
    <property type="evidence" value="ECO:0007669"/>
    <property type="project" value="UniProtKB-SubCell"/>
</dbReference>
<dbReference type="CDD" id="cd00082">
    <property type="entry name" value="HisKA"/>
    <property type="match status" value="1"/>
</dbReference>
<evidence type="ECO:0000256" key="8">
    <source>
        <dbReference type="ARBA" id="ARBA00022692"/>
    </source>
</evidence>
<keyword evidence="10" id="KW-0418">Kinase</keyword>
<keyword evidence="9" id="KW-0547">Nucleotide-binding</keyword>
<dbReference type="InterPro" id="IPR003661">
    <property type="entry name" value="HisK_dim/P_dom"/>
</dbReference>
<dbReference type="CDD" id="cd06225">
    <property type="entry name" value="HAMP"/>
    <property type="match status" value="1"/>
</dbReference>
<dbReference type="SUPFAM" id="SSF47384">
    <property type="entry name" value="Homodimeric domain of signal transducing histidine kinase"/>
    <property type="match status" value="1"/>
</dbReference>
<dbReference type="eggNOG" id="COG2205">
    <property type="taxonomic scope" value="Bacteria"/>
</dbReference>
<evidence type="ECO:0000259" key="17">
    <source>
        <dbReference type="PROSITE" id="PS50885"/>
    </source>
</evidence>
<dbReference type="HOGENOM" id="CLU_000445_89_27_5"/>
<dbReference type="Gene3D" id="1.10.287.130">
    <property type="match status" value="1"/>
</dbReference>
<evidence type="ECO:0000313" key="18">
    <source>
        <dbReference type="EMBL" id="EGF93650.1"/>
    </source>
</evidence>
<dbReference type="InterPro" id="IPR036890">
    <property type="entry name" value="HATPase_C_sf"/>
</dbReference>
<evidence type="ECO:0000313" key="19">
    <source>
        <dbReference type="Proteomes" id="UP000006512"/>
    </source>
</evidence>
<evidence type="ECO:0000256" key="4">
    <source>
        <dbReference type="ARBA" id="ARBA00022475"/>
    </source>
</evidence>
<dbReference type="SUPFAM" id="SSF55874">
    <property type="entry name" value="ATPase domain of HSP90 chaperone/DNA topoisomerase II/histidine kinase"/>
    <property type="match status" value="1"/>
</dbReference>
<dbReference type="InterPro" id="IPR005467">
    <property type="entry name" value="His_kinase_dom"/>
</dbReference>
<dbReference type="Proteomes" id="UP000006512">
    <property type="component" value="Unassembled WGS sequence"/>
</dbReference>
<keyword evidence="4" id="KW-1003">Cell membrane</keyword>
<accession>F4QGG9</accession>
<evidence type="ECO:0000256" key="6">
    <source>
        <dbReference type="ARBA" id="ARBA00022553"/>
    </source>
</evidence>
<feature type="domain" description="Histidine kinase" evidence="16">
    <location>
        <begin position="102"/>
        <end position="304"/>
    </location>
</feature>
<dbReference type="InterPro" id="IPR004358">
    <property type="entry name" value="Sig_transdc_His_kin-like_C"/>
</dbReference>
<comment type="subcellular location">
    <subcellularLocation>
        <location evidence="2">Cell inner membrane</location>
        <topology evidence="2">Multi-pass membrane protein</topology>
    </subcellularLocation>
</comment>
<keyword evidence="13" id="KW-0902">Two-component regulatory system</keyword>
<dbReference type="SMART" id="SM00304">
    <property type="entry name" value="HAMP"/>
    <property type="match status" value="1"/>
</dbReference>
<sequence>MAGEPYWIGLKPKSVYSPSGLLITLGFIAVALASLAAYWLSRQLLRPLTELRAAADRLNLSASPEPLREDGLDEIAGLSRSFNAMTERLRGIEANRALVLAGISHDLRSPLTKLRLGLEMADIDDRDLRESTIRQVDTIETVLSRFLQFARGFDAEPVETVALAGVFATLRADHADAGVQAEMPPLDVTFLARPVALRRALGNLVENALRYGRAPVRLAWRREGEALVISVIDQGEGFAEEDTELFLKPFVRGDAARQPDAAHMPGTGLGLAMVDQIVRLHGWRLAFNRSAVGFEATIMIPNRA</sequence>
<dbReference type="GO" id="GO:0005524">
    <property type="term" value="F:ATP binding"/>
    <property type="evidence" value="ECO:0007669"/>
    <property type="project" value="UniProtKB-KW"/>
</dbReference>
<dbReference type="PANTHER" id="PTHR44936">
    <property type="entry name" value="SENSOR PROTEIN CREC"/>
    <property type="match status" value="1"/>
</dbReference>
<dbReference type="InterPro" id="IPR050980">
    <property type="entry name" value="2C_sensor_his_kinase"/>
</dbReference>
<keyword evidence="7" id="KW-0808">Transferase</keyword>
<dbReference type="EMBL" id="GL883077">
    <property type="protein sequence ID" value="EGF93650.1"/>
    <property type="molecule type" value="Genomic_DNA"/>
</dbReference>
<dbReference type="STRING" id="715226.ABI_20910"/>
<protein>
    <recommendedName>
        <fullName evidence="3">histidine kinase</fullName>
        <ecNumber evidence="3">2.7.13.3</ecNumber>
    </recommendedName>
</protein>
<dbReference type="SMART" id="SM00388">
    <property type="entry name" value="HisKA"/>
    <property type="match status" value="1"/>
</dbReference>
<dbReference type="AlphaFoldDB" id="F4QGG9"/>
<evidence type="ECO:0000256" key="7">
    <source>
        <dbReference type="ARBA" id="ARBA00022679"/>
    </source>
</evidence>
<dbReference type="PRINTS" id="PR00344">
    <property type="entry name" value="BCTRLSENSOR"/>
</dbReference>
<comment type="catalytic activity">
    <reaction evidence="1">
        <text>ATP + protein L-histidine = ADP + protein N-phospho-L-histidine.</text>
        <dbReference type="EC" id="2.7.13.3"/>
    </reaction>
</comment>
<keyword evidence="5" id="KW-0997">Cell inner membrane</keyword>